<proteinExistence type="predicted"/>
<name>M2QFQ8_CERS8</name>
<evidence type="ECO:0000313" key="2">
    <source>
        <dbReference type="Proteomes" id="UP000016930"/>
    </source>
</evidence>
<keyword evidence="2" id="KW-1185">Reference proteome</keyword>
<evidence type="ECO:0000313" key="1">
    <source>
        <dbReference type="EMBL" id="EMD30845.1"/>
    </source>
</evidence>
<accession>M2QFQ8</accession>
<reference evidence="1 2" key="1">
    <citation type="journal article" date="2012" name="Proc. Natl. Acad. Sci. U.S.A.">
        <title>Comparative genomics of Ceriporiopsis subvermispora and Phanerochaete chrysosporium provide insight into selective ligninolysis.</title>
        <authorList>
            <person name="Fernandez-Fueyo E."/>
            <person name="Ruiz-Duenas F.J."/>
            <person name="Ferreira P."/>
            <person name="Floudas D."/>
            <person name="Hibbett D.S."/>
            <person name="Canessa P."/>
            <person name="Larrondo L.F."/>
            <person name="James T.Y."/>
            <person name="Seelenfreund D."/>
            <person name="Lobos S."/>
            <person name="Polanco R."/>
            <person name="Tello M."/>
            <person name="Honda Y."/>
            <person name="Watanabe T."/>
            <person name="Watanabe T."/>
            <person name="Ryu J.S."/>
            <person name="Kubicek C.P."/>
            <person name="Schmoll M."/>
            <person name="Gaskell J."/>
            <person name="Hammel K.E."/>
            <person name="St John F.J."/>
            <person name="Vanden Wymelenberg A."/>
            <person name="Sabat G."/>
            <person name="Splinter BonDurant S."/>
            <person name="Syed K."/>
            <person name="Yadav J.S."/>
            <person name="Doddapaneni H."/>
            <person name="Subramanian V."/>
            <person name="Lavin J.L."/>
            <person name="Oguiza J.A."/>
            <person name="Perez G."/>
            <person name="Pisabarro A.G."/>
            <person name="Ramirez L."/>
            <person name="Santoyo F."/>
            <person name="Master E."/>
            <person name="Coutinho P.M."/>
            <person name="Henrissat B."/>
            <person name="Lombard V."/>
            <person name="Magnuson J.K."/>
            <person name="Kuees U."/>
            <person name="Hori C."/>
            <person name="Igarashi K."/>
            <person name="Samejima M."/>
            <person name="Held B.W."/>
            <person name="Barry K.W."/>
            <person name="LaButti K.M."/>
            <person name="Lapidus A."/>
            <person name="Lindquist E.A."/>
            <person name="Lucas S.M."/>
            <person name="Riley R."/>
            <person name="Salamov A.A."/>
            <person name="Hoffmeister D."/>
            <person name="Schwenk D."/>
            <person name="Hadar Y."/>
            <person name="Yarden O."/>
            <person name="de Vries R.P."/>
            <person name="Wiebenga A."/>
            <person name="Stenlid J."/>
            <person name="Eastwood D."/>
            <person name="Grigoriev I.V."/>
            <person name="Berka R.M."/>
            <person name="Blanchette R.A."/>
            <person name="Kersten P."/>
            <person name="Martinez A.T."/>
            <person name="Vicuna R."/>
            <person name="Cullen D."/>
        </authorList>
    </citation>
    <scope>NUCLEOTIDE SEQUENCE [LARGE SCALE GENOMIC DNA]</scope>
    <source>
        <strain evidence="1 2">B</strain>
    </source>
</reference>
<dbReference type="EMBL" id="KB445832">
    <property type="protein sequence ID" value="EMD30845.1"/>
    <property type="molecule type" value="Genomic_DNA"/>
</dbReference>
<dbReference type="Proteomes" id="UP000016930">
    <property type="component" value="Unassembled WGS sequence"/>
</dbReference>
<sequence>MFKVDANMAIAVGDTLLREWWPDNIGLPDGDDRILADLEDREKVPDTFECLCLQTYVSRASTVVDKTRLYRVLHYIDSPATGTISPRYEVNIRIQGYIQSMNLTPYGNWTSALSDAKRAIQYLAIVARGSDEVFGKQIDVLDNLRRLIHHTLDGSDQSVRLLPRDKLYLQRRVFQKPVEELIIGVPLSSGRVKRINHLMLSEGDFVDVAVSADIVSIGNQRQKRTRVHFQLHHVLQLMPSSQVELYLAIVARGSDEVFGKQIDVLDNLRRLIHRTLDGSDQSVRLLPRDKLYLQRRVFQKTARNDTLNPRLPDPRHEDALNIASTWQPVEELIIGVPLSSGRVKRINHLMLSEGDFVDVAVSADIVSIGNQRQKRTRVHFQLHHVLQLMPSSQVELIMAAPATDDVMPSSMTLQTGITLEDPIEENAFSDFLNAVN</sequence>
<dbReference type="AlphaFoldDB" id="M2QFQ8"/>
<gene>
    <name evidence="1" type="ORF">CERSUDRAFT_78576</name>
</gene>
<organism evidence="1 2">
    <name type="scientific">Ceriporiopsis subvermispora (strain B)</name>
    <name type="common">White-rot fungus</name>
    <name type="synonym">Gelatoporia subvermispora</name>
    <dbReference type="NCBI Taxonomy" id="914234"/>
    <lineage>
        <taxon>Eukaryota</taxon>
        <taxon>Fungi</taxon>
        <taxon>Dikarya</taxon>
        <taxon>Basidiomycota</taxon>
        <taxon>Agaricomycotina</taxon>
        <taxon>Agaricomycetes</taxon>
        <taxon>Polyporales</taxon>
        <taxon>Gelatoporiaceae</taxon>
        <taxon>Gelatoporia</taxon>
    </lineage>
</organism>
<dbReference type="HOGENOM" id="CLU_628497_0_0_1"/>
<dbReference type="OrthoDB" id="3270129at2759"/>
<protein>
    <submittedName>
        <fullName evidence="1">Uncharacterized protein</fullName>
    </submittedName>
</protein>